<protein>
    <recommendedName>
        <fullName evidence="2">Leucine rich repeat variant</fullName>
    </recommendedName>
</protein>
<gene>
    <name evidence="1" type="ORF">AB5J51_00925</name>
</gene>
<sequence>MAYNRHTAPQTRDRLLARVEAEDAAGSDAAAFALHWSPYSPSWLRDAPLAERLTYLQCPHAVFRREVAAGRDLPDEAWSQLDADPDVSVRRAAAHRPSTPPHVLLKLLRTHGEVSHVRPLLVDHPNFPRQALRGFMDEPDPRVRVLALKDPELPVADLRQLAACADSFLRAGTARHPNITTELLELLLADPEPKVADDAAANPALPRAQMDRILARAGL</sequence>
<evidence type="ECO:0008006" key="2">
    <source>
        <dbReference type="Google" id="ProtNLM"/>
    </source>
</evidence>
<proteinExistence type="predicted"/>
<name>A0AB39XV32_9ACTN</name>
<dbReference type="RefSeq" id="WP_369776409.1">
    <property type="nucleotide sequence ID" value="NZ_CP165727.1"/>
</dbReference>
<dbReference type="AlphaFoldDB" id="A0AB39XV32"/>
<dbReference type="InterPro" id="IPR011989">
    <property type="entry name" value="ARM-like"/>
</dbReference>
<dbReference type="EMBL" id="CP165727">
    <property type="protein sequence ID" value="XDV61637.1"/>
    <property type="molecule type" value="Genomic_DNA"/>
</dbReference>
<reference evidence="1" key="1">
    <citation type="submission" date="2024-08" db="EMBL/GenBank/DDBJ databases">
        <authorList>
            <person name="Yu S.T."/>
        </authorList>
    </citation>
    <scope>NUCLEOTIDE SEQUENCE</scope>
    <source>
        <strain evidence="1">R33</strain>
    </source>
</reference>
<dbReference type="Gene3D" id="1.25.10.10">
    <property type="entry name" value="Leucine-rich Repeat Variant"/>
    <property type="match status" value="1"/>
</dbReference>
<organism evidence="1">
    <name type="scientific">Streptomyces sp. R33</name>
    <dbReference type="NCBI Taxonomy" id="3238629"/>
    <lineage>
        <taxon>Bacteria</taxon>
        <taxon>Bacillati</taxon>
        <taxon>Actinomycetota</taxon>
        <taxon>Actinomycetes</taxon>
        <taxon>Kitasatosporales</taxon>
        <taxon>Streptomycetaceae</taxon>
        <taxon>Streptomyces</taxon>
    </lineage>
</organism>
<accession>A0AB39XV32</accession>
<evidence type="ECO:0000313" key="1">
    <source>
        <dbReference type="EMBL" id="XDV61637.1"/>
    </source>
</evidence>